<organism evidence="2 3">
    <name type="scientific">Araneus ventricosus</name>
    <name type="common">Orbweaver spider</name>
    <name type="synonym">Epeira ventricosa</name>
    <dbReference type="NCBI Taxonomy" id="182803"/>
    <lineage>
        <taxon>Eukaryota</taxon>
        <taxon>Metazoa</taxon>
        <taxon>Ecdysozoa</taxon>
        <taxon>Arthropoda</taxon>
        <taxon>Chelicerata</taxon>
        <taxon>Arachnida</taxon>
        <taxon>Araneae</taxon>
        <taxon>Araneomorphae</taxon>
        <taxon>Entelegynae</taxon>
        <taxon>Araneoidea</taxon>
        <taxon>Araneidae</taxon>
        <taxon>Araneus</taxon>
    </lineage>
</organism>
<keyword evidence="1" id="KW-0732">Signal</keyword>
<evidence type="ECO:0000256" key="1">
    <source>
        <dbReference type="SAM" id="SignalP"/>
    </source>
</evidence>
<accession>A0A4Y2HV44</accession>
<comment type="caution">
    <text evidence="2">The sequence shown here is derived from an EMBL/GenBank/DDBJ whole genome shotgun (WGS) entry which is preliminary data.</text>
</comment>
<name>A0A4Y2HV44_ARAVE</name>
<evidence type="ECO:0000313" key="3">
    <source>
        <dbReference type="Proteomes" id="UP000499080"/>
    </source>
</evidence>
<protein>
    <submittedName>
        <fullName evidence="2">Uncharacterized protein</fullName>
    </submittedName>
</protein>
<reference evidence="2 3" key="1">
    <citation type="journal article" date="2019" name="Sci. Rep.">
        <title>Orb-weaving spider Araneus ventricosus genome elucidates the spidroin gene catalogue.</title>
        <authorList>
            <person name="Kono N."/>
            <person name="Nakamura H."/>
            <person name="Ohtoshi R."/>
            <person name="Moran D.A.P."/>
            <person name="Shinohara A."/>
            <person name="Yoshida Y."/>
            <person name="Fujiwara M."/>
            <person name="Mori M."/>
            <person name="Tomita M."/>
            <person name="Arakawa K."/>
        </authorList>
    </citation>
    <scope>NUCLEOTIDE SEQUENCE [LARGE SCALE GENOMIC DNA]</scope>
</reference>
<evidence type="ECO:0000313" key="2">
    <source>
        <dbReference type="EMBL" id="GBM69260.1"/>
    </source>
</evidence>
<gene>
    <name evidence="2" type="ORF">AVEN_134702_1</name>
</gene>
<feature type="signal peptide" evidence="1">
    <location>
        <begin position="1"/>
        <end position="19"/>
    </location>
</feature>
<feature type="chain" id="PRO_5021250026" evidence="1">
    <location>
        <begin position="20"/>
        <end position="362"/>
    </location>
</feature>
<dbReference type="AlphaFoldDB" id="A0A4Y2HV44"/>
<dbReference type="EMBL" id="BGPR01002186">
    <property type="protein sequence ID" value="GBM69260.1"/>
    <property type="molecule type" value="Genomic_DNA"/>
</dbReference>
<dbReference type="Proteomes" id="UP000499080">
    <property type="component" value="Unassembled WGS sequence"/>
</dbReference>
<proteinExistence type="predicted"/>
<keyword evidence="3" id="KW-1185">Reference proteome</keyword>
<sequence>MRYHCFLWLISAGLLVVFCAKTTLVDWGKLFLIEERQFTQREGSRSAVHIFIQINQRISLFSVVNIGWILGRHLRQDHSGGLGAALPHRRAAVHSAGRITRYHCFLWLISAGCLVVCAKTTHSGLEALPHRRQQFASTGRVRILAIKTFTSSSKNQSTDLHLHQNNTDIVFLWLILTDSWSSSAPRPLWWTGGSSSLYKSGSSRNGKLNCWSSSASKVPSGGLGKLFLIEERQFTPNEGRSLRLTHSPLHLRIGQLICTSSSRITRDITVSFCGFNIGWILDHLRQDHSGGQGSSFLISSSRNGKVRIFAVNTFTSSSKNRSTDLHIFVVRISLFFCGVNIVDSWSSSCAKTTLVDWGSSSS</sequence>